<evidence type="ECO:0000256" key="1">
    <source>
        <dbReference type="ARBA" id="ARBA00005696"/>
    </source>
</evidence>
<dbReference type="GO" id="GO:0005829">
    <property type="term" value="C:cytosol"/>
    <property type="evidence" value="ECO:0007669"/>
    <property type="project" value="TreeGrafter"/>
</dbReference>
<accession>A0AAJ4XSW7</accession>
<keyword evidence="5" id="KW-0653">Protein transport</keyword>
<evidence type="ECO:0000256" key="2">
    <source>
        <dbReference type="ARBA" id="ARBA00021099"/>
    </source>
</evidence>
<keyword evidence="3" id="KW-0808">Transferase</keyword>
<dbReference type="AlphaFoldDB" id="A0AAJ4XSW7"/>
<dbReference type="PANTHER" id="PTHR14957:SF1">
    <property type="entry name" value="UBIQUITIN-LIKE-CONJUGATING ENZYME ATG10"/>
    <property type="match status" value="1"/>
</dbReference>
<dbReference type="GO" id="GO:0015031">
    <property type="term" value="P:protein transport"/>
    <property type="evidence" value="ECO:0007669"/>
    <property type="project" value="UniProtKB-KW"/>
</dbReference>
<name>A0AAJ4XSW7_9BASI</name>
<dbReference type="Gene3D" id="3.30.1460.50">
    <property type="match status" value="1"/>
</dbReference>
<keyword evidence="5" id="KW-0813">Transport</keyword>
<dbReference type="Proteomes" id="UP001294444">
    <property type="component" value="Unassembled WGS sequence"/>
</dbReference>
<dbReference type="GO" id="GO:0061651">
    <property type="term" value="F:Atg12 conjugating enzyme activity"/>
    <property type="evidence" value="ECO:0007669"/>
    <property type="project" value="TreeGrafter"/>
</dbReference>
<dbReference type="EMBL" id="OAPG01000014">
    <property type="protein sequence ID" value="SNX86498.1"/>
    <property type="molecule type" value="Genomic_DNA"/>
</dbReference>
<comment type="similarity">
    <text evidence="1">Belongs to the ATG10 family.</text>
</comment>
<dbReference type="PANTHER" id="PTHR14957">
    <property type="entry name" value="UBIQUITIN-LIKE-CONJUGATING ENZYME ATG10"/>
    <property type="match status" value="1"/>
</dbReference>
<keyword evidence="6" id="KW-0072">Autophagy</keyword>
<gene>
    <name evidence="8" type="ORF">MEPE_05207</name>
</gene>
<dbReference type="InterPro" id="IPR007135">
    <property type="entry name" value="Atg3/Atg10"/>
</dbReference>
<protein>
    <recommendedName>
        <fullName evidence="2">Ubiquitin-like-conjugating enzyme ATG10</fullName>
    </recommendedName>
    <alternativeName>
        <fullName evidence="7">Autophagy-related protein 10</fullName>
    </alternativeName>
</protein>
<evidence type="ECO:0000256" key="6">
    <source>
        <dbReference type="ARBA" id="ARBA00023006"/>
    </source>
</evidence>
<sequence>MTIPFFNQTGHSRISFSQFQHYCKAYLSHRDRPPSSSSSTSSEEHSDSLLSWITYSTKWEWLDPLYPGYAFETTACLSRSFQFLIRLPLLLSSSSSSSSSSPPLSKTTVEPAAVIHNEQHELIQEKSSLDAFELNHDDQSLKQIIITINQTISYSKTWCLPILHIIASTPSGSALTLDHLKLYGVIHDDGTLNQASGVIGQGVLAGGISITDHPRFGLACFYLHPCQTNEALTHVLLGSNFERQTELHDTDQIECLAKETRKGKDKEQVEMEEYGWLYMAAFISLCAAAVEMRAD</sequence>
<comment type="caution">
    <text evidence="8">The sequence shown here is derived from an EMBL/GenBank/DDBJ whole genome shotgun (WGS) entry which is preliminary data.</text>
</comment>
<keyword evidence="4" id="KW-0833">Ubl conjugation pathway</keyword>
<evidence type="ECO:0000256" key="3">
    <source>
        <dbReference type="ARBA" id="ARBA00022679"/>
    </source>
</evidence>
<proteinExistence type="inferred from homology"/>
<dbReference type="Pfam" id="PF03987">
    <property type="entry name" value="Autophagy_act_C"/>
    <property type="match status" value="1"/>
</dbReference>
<reference evidence="8" key="1">
    <citation type="submission" date="2023-10" db="EMBL/GenBank/DDBJ databases">
        <authorList>
            <person name="Guldener U."/>
        </authorList>
    </citation>
    <scope>NUCLEOTIDE SEQUENCE</scope>
    <source>
        <strain evidence="8">Mp4</strain>
    </source>
</reference>
<evidence type="ECO:0000256" key="5">
    <source>
        <dbReference type="ARBA" id="ARBA00022927"/>
    </source>
</evidence>
<organism evidence="8 9">
    <name type="scientific">Melanopsichium pennsylvanicum</name>
    <dbReference type="NCBI Taxonomy" id="63383"/>
    <lineage>
        <taxon>Eukaryota</taxon>
        <taxon>Fungi</taxon>
        <taxon>Dikarya</taxon>
        <taxon>Basidiomycota</taxon>
        <taxon>Ustilaginomycotina</taxon>
        <taxon>Ustilaginomycetes</taxon>
        <taxon>Ustilaginales</taxon>
        <taxon>Ustilaginaceae</taxon>
        <taxon>Melanopsichium</taxon>
    </lineage>
</organism>
<dbReference type="GO" id="GO:0032446">
    <property type="term" value="P:protein modification by small protein conjugation"/>
    <property type="evidence" value="ECO:0007669"/>
    <property type="project" value="TreeGrafter"/>
</dbReference>
<evidence type="ECO:0000256" key="7">
    <source>
        <dbReference type="ARBA" id="ARBA00029833"/>
    </source>
</evidence>
<evidence type="ECO:0000313" key="8">
    <source>
        <dbReference type="EMBL" id="SNX86498.1"/>
    </source>
</evidence>
<dbReference type="GO" id="GO:0000045">
    <property type="term" value="P:autophagosome assembly"/>
    <property type="evidence" value="ECO:0007669"/>
    <property type="project" value="TreeGrafter"/>
</dbReference>
<dbReference type="GO" id="GO:0000422">
    <property type="term" value="P:autophagy of mitochondrion"/>
    <property type="evidence" value="ECO:0007669"/>
    <property type="project" value="TreeGrafter"/>
</dbReference>
<keyword evidence="9" id="KW-1185">Reference proteome</keyword>
<evidence type="ECO:0000256" key="4">
    <source>
        <dbReference type="ARBA" id="ARBA00022786"/>
    </source>
</evidence>
<evidence type="ECO:0000313" key="9">
    <source>
        <dbReference type="Proteomes" id="UP001294444"/>
    </source>
</evidence>